<evidence type="ECO:0000256" key="8">
    <source>
        <dbReference type="ARBA" id="ARBA00022679"/>
    </source>
</evidence>
<evidence type="ECO:0000313" key="15">
    <source>
        <dbReference type="Proteomes" id="UP000628840"/>
    </source>
</evidence>
<keyword evidence="7" id="KW-0028">Amino-acid biosynthesis</keyword>
<dbReference type="InterPro" id="IPR005881">
    <property type="entry name" value="Ser_O-AcTrfase"/>
</dbReference>
<dbReference type="EMBL" id="BMPF01000001">
    <property type="protein sequence ID" value="GGL24093.1"/>
    <property type="molecule type" value="Genomic_DNA"/>
</dbReference>
<comment type="caution">
    <text evidence="14">The sequence shown here is derived from an EMBL/GenBank/DDBJ whole genome shotgun (WGS) entry which is preliminary data.</text>
</comment>
<gene>
    <name evidence="14" type="ORF">GCM10009037_04510</name>
</gene>
<evidence type="ECO:0000256" key="7">
    <source>
        <dbReference type="ARBA" id="ARBA00022605"/>
    </source>
</evidence>
<dbReference type="Gene3D" id="1.10.3130.10">
    <property type="entry name" value="serine acetyltransferase, domain 1"/>
    <property type="match status" value="1"/>
</dbReference>
<evidence type="ECO:0000256" key="3">
    <source>
        <dbReference type="ARBA" id="ARBA00007274"/>
    </source>
</evidence>
<dbReference type="PROSITE" id="PS00101">
    <property type="entry name" value="HEXAPEP_TRANSFERASES"/>
    <property type="match status" value="1"/>
</dbReference>
<name>A0A830F6J0_9EURY</name>
<dbReference type="InterPro" id="IPR042122">
    <property type="entry name" value="Ser_AcTrfase_N_sf"/>
</dbReference>
<sequence>MLSFGRVRTDVAAVLEKDPAAKSRLEVLLCYPGLHAVWAHTFTHALWEGGYRLVARLLSQLVRWLTGVEIHPGATIGERVVIDHGMGVVIGETAVVGDDVHMYHGVTLGGADKRPVKRHPTVGDGVTIGADATLLGDIEIGAGAKVGAGAVVTTDVEPDATMIGVPAERVDRTPKADVEDVATPDDGDSATAERDGGSVSNAGDADGTDDADVGKH</sequence>
<comment type="similarity">
    <text evidence="3">Belongs to the transferase hexapeptide repeat family.</text>
</comment>
<dbReference type="GO" id="GO:0005737">
    <property type="term" value="C:cytoplasm"/>
    <property type="evidence" value="ECO:0007669"/>
    <property type="project" value="UniProtKB-SubCell"/>
</dbReference>
<proteinExistence type="inferred from homology"/>
<keyword evidence="10" id="KW-0198">Cysteine biosynthesis</keyword>
<evidence type="ECO:0000256" key="11">
    <source>
        <dbReference type="ARBA" id="ARBA00023315"/>
    </source>
</evidence>
<dbReference type="InterPro" id="IPR045304">
    <property type="entry name" value="LbH_SAT"/>
</dbReference>
<comment type="catalytic activity">
    <reaction evidence="12">
        <text>L-serine + acetyl-CoA = O-acetyl-L-serine + CoA</text>
        <dbReference type="Rhea" id="RHEA:24560"/>
        <dbReference type="ChEBI" id="CHEBI:33384"/>
        <dbReference type="ChEBI" id="CHEBI:57287"/>
        <dbReference type="ChEBI" id="CHEBI:57288"/>
        <dbReference type="ChEBI" id="CHEBI:58340"/>
        <dbReference type="EC" id="2.3.1.30"/>
    </reaction>
</comment>
<dbReference type="Proteomes" id="UP000628840">
    <property type="component" value="Unassembled WGS sequence"/>
</dbReference>
<dbReference type="InterPro" id="IPR053376">
    <property type="entry name" value="Serine_acetyltransferase"/>
</dbReference>
<evidence type="ECO:0000256" key="2">
    <source>
        <dbReference type="ARBA" id="ARBA00004876"/>
    </source>
</evidence>
<dbReference type="FunFam" id="2.160.10.10:FF:000007">
    <property type="entry name" value="Serine acetyltransferase"/>
    <property type="match status" value="1"/>
</dbReference>
<feature type="compositionally biased region" description="Basic and acidic residues" evidence="13">
    <location>
        <begin position="168"/>
        <end position="178"/>
    </location>
</feature>
<dbReference type="FunFam" id="1.10.3130.10:FF:000003">
    <property type="entry name" value="Serine acetyltransferase"/>
    <property type="match status" value="1"/>
</dbReference>
<dbReference type="AlphaFoldDB" id="A0A830F6J0"/>
<dbReference type="Gene3D" id="2.160.10.10">
    <property type="entry name" value="Hexapeptide repeat proteins"/>
    <property type="match status" value="1"/>
</dbReference>
<dbReference type="NCBIfam" id="TIGR01172">
    <property type="entry name" value="cysE"/>
    <property type="match status" value="1"/>
</dbReference>
<dbReference type="EC" id="2.3.1.30" evidence="4"/>
<feature type="compositionally biased region" description="Acidic residues" evidence="13">
    <location>
        <begin position="206"/>
        <end position="216"/>
    </location>
</feature>
<dbReference type="PANTHER" id="PTHR42811">
    <property type="entry name" value="SERINE ACETYLTRANSFERASE"/>
    <property type="match status" value="1"/>
</dbReference>
<comment type="subcellular location">
    <subcellularLocation>
        <location evidence="1">Cytoplasm</location>
    </subcellularLocation>
</comment>
<accession>A0A830F6J0</accession>
<evidence type="ECO:0000256" key="6">
    <source>
        <dbReference type="ARBA" id="ARBA00022490"/>
    </source>
</evidence>
<evidence type="ECO:0000256" key="13">
    <source>
        <dbReference type="SAM" id="MobiDB-lite"/>
    </source>
</evidence>
<dbReference type="NCBIfam" id="NF041874">
    <property type="entry name" value="EPS_EpsC"/>
    <property type="match status" value="1"/>
</dbReference>
<evidence type="ECO:0000256" key="10">
    <source>
        <dbReference type="ARBA" id="ARBA00023192"/>
    </source>
</evidence>
<keyword evidence="11" id="KW-0012">Acyltransferase</keyword>
<keyword evidence="15" id="KW-1185">Reference proteome</keyword>
<reference evidence="14 15" key="1">
    <citation type="journal article" date="2019" name="Int. J. Syst. Evol. Microbiol.">
        <title>The Global Catalogue of Microorganisms (GCM) 10K type strain sequencing project: providing services to taxonomists for standard genome sequencing and annotation.</title>
        <authorList>
            <consortium name="The Broad Institute Genomics Platform"/>
            <consortium name="The Broad Institute Genome Sequencing Center for Infectious Disease"/>
            <person name="Wu L."/>
            <person name="Ma J."/>
        </authorList>
    </citation>
    <scope>NUCLEOTIDE SEQUENCE [LARGE SCALE GENOMIC DNA]</scope>
    <source>
        <strain evidence="14 15">JCM 19585</strain>
    </source>
</reference>
<evidence type="ECO:0000313" key="14">
    <source>
        <dbReference type="EMBL" id="GGL24093.1"/>
    </source>
</evidence>
<keyword evidence="9" id="KW-0677">Repeat</keyword>
<keyword evidence="8" id="KW-0808">Transferase</keyword>
<dbReference type="PIRSF" id="PIRSF000441">
    <property type="entry name" value="CysE"/>
    <property type="match status" value="1"/>
</dbReference>
<evidence type="ECO:0000256" key="12">
    <source>
        <dbReference type="ARBA" id="ARBA00049486"/>
    </source>
</evidence>
<dbReference type="Pfam" id="PF00132">
    <property type="entry name" value="Hexapep"/>
    <property type="match status" value="1"/>
</dbReference>
<dbReference type="InterPro" id="IPR011004">
    <property type="entry name" value="Trimer_LpxA-like_sf"/>
</dbReference>
<organism evidence="14 15">
    <name type="scientific">Halarchaeum grantii</name>
    <dbReference type="NCBI Taxonomy" id="1193105"/>
    <lineage>
        <taxon>Archaea</taxon>
        <taxon>Methanobacteriati</taxon>
        <taxon>Methanobacteriota</taxon>
        <taxon>Stenosarchaea group</taxon>
        <taxon>Halobacteria</taxon>
        <taxon>Halobacteriales</taxon>
        <taxon>Halobacteriaceae</taxon>
    </lineage>
</organism>
<evidence type="ECO:0000256" key="1">
    <source>
        <dbReference type="ARBA" id="ARBA00004496"/>
    </source>
</evidence>
<dbReference type="GO" id="GO:0006535">
    <property type="term" value="P:cysteine biosynthetic process from serine"/>
    <property type="evidence" value="ECO:0007669"/>
    <property type="project" value="InterPro"/>
</dbReference>
<dbReference type="GO" id="GO:0009001">
    <property type="term" value="F:serine O-acetyltransferase activity"/>
    <property type="evidence" value="ECO:0007669"/>
    <property type="project" value="UniProtKB-EC"/>
</dbReference>
<dbReference type="UniPathway" id="UPA00136">
    <property type="reaction ID" value="UER00199"/>
</dbReference>
<feature type="region of interest" description="Disordered" evidence="13">
    <location>
        <begin position="162"/>
        <end position="216"/>
    </location>
</feature>
<evidence type="ECO:0000256" key="9">
    <source>
        <dbReference type="ARBA" id="ARBA00022737"/>
    </source>
</evidence>
<evidence type="ECO:0000256" key="4">
    <source>
        <dbReference type="ARBA" id="ARBA00013266"/>
    </source>
</evidence>
<evidence type="ECO:0000256" key="5">
    <source>
        <dbReference type="ARBA" id="ARBA00018522"/>
    </source>
</evidence>
<dbReference type="SUPFAM" id="SSF51161">
    <property type="entry name" value="Trimeric LpxA-like enzymes"/>
    <property type="match status" value="1"/>
</dbReference>
<feature type="compositionally biased region" description="Acidic residues" evidence="13">
    <location>
        <begin position="179"/>
        <end position="188"/>
    </location>
</feature>
<keyword evidence="6" id="KW-0963">Cytoplasm</keyword>
<dbReference type="InterPro" id="IPR001451">
    <property type="entry name" value="Hexapep"/>
</dbReference>
<comment type="pathway">
    <text evidence="2">Amino-acid biosynthesis; L-cysteine biosynthesis; L-cysteine from L-serine: step 1/2.</text>
</comment>
<protein>
    <recommendedName>
        <fullName evidence="5">Serine acetyltransferase</fullName>
        <ecNumber evidence="4">2.3.1.30</ecNumber>
    </recommendedName>
</protein>
<dbReference type="InterPro" id="IPR018357">
    <property type="entry name" value="Hexapep_transf_CS"/>
</dbReference>
<dbReference type="CDD" id="cd03354">
    <property type="entry name" value="LbH_SAT"/>
    <property type="match status" value="1"/>
</dbReference>